<dbReference type="Proteomes" id="UP001152523">
    <property type="component" value="Unassembled WGS sequence"/>
</dbReference>
<evidence type="ECO:0000313" key="3">
    <source>
        <dbReference type="Proteomes" id="UP001152523"/>
    </source>
</evidence>
<name>A0AAV0E2A2_9ASTE</name>
<evidence type="ECO:0000313" key="2">
    <source>
        <dbReference type="EMBL" id="CAH9113133.1"/>
    </source>
</evidence>
<accession>A0AAV0E2A2</accession>
<comment type="caution">
    <text evidence="2">The sequence shown here is derived from an EMBL/GenBank/DDBJ whole genome shotgun (WGS) entry which is preliminary data.</text>
</comment>
<sequence length="150" mass="16232">MAATPVVATEAPSDSCSLGPSQGEGSHGLEFSSRDLERPLMAKLGKNQRLPSDLTLGSAARMKSSIKFVAAVAAASSLWWLHLTARDGPWTAHPCVIGSDKGIGAIHERHLREDERTGNFAATNVHALWPAGIWVRRLQLFSKSDLFFLL</sequence>
<dbReference type="AlphaFoldDB" id="A0AAV0E2A2"/>
<proteinExistence type="predicted"/>
<feature type="compositionally biased region" description="Polar residues" evidence="1">
    <location>
        <begin position="12"/>
        <end position="24"/>
    </location>
</feature>
<dbReference type="EMBL" id="CAMAPF010000204">
    <property type="protein sequence ID" value="CAH9113133.1"/>
    <property type="molecule type" value="Genomic_DNA"/>
</dbReference>
<gene>
    <name evidence="2" type="ORF">CEPIT_LOCUS20174</name>
</gene>
<keyword evidence="3" id="KW-1185">Reference proteome</keyword>
<reference evidence="2" key="1">
    <citation type="submission" date="2022-07" db="EMBL/GenBank/DDBJ databases">
        <authorList>
            <person name="Macas J."/>
            <person name="Novak P."/>
            <person name="Neumann P."/>
        </authorList>
    </citation>
    <scope>NUCLEOTIDE SEQUENCE</scope>
</reference>
<feature type="region of interest" description="Disordered" evidence="1">
    <location>
        <begin position="1"/>
        <end position="30"/>
    </location>
</feature>
<protein>
    <submittedName>
        <fullName evidence="2">Uncharacterized protein</fullName>
    </submittedName>
</protein>
<evidence type="ECO:0000256" key="1">
    <source>
        <dbReference type="SAM" id="MobiDB-lite"/>
    </source>
</evidence>
<organism evidence="2 3">
    <name type="scientific">Cuscuta epithymum</name>
    <dbReference type="NCBI Taxonomy" id="186058"/>
    <lineage>
        <taxon>Eukaryota</taxon>
        <taxon>Viridiplantae</taxon>
        <taxon>Streptophyta</taxon>
        <taxon>Embryophyta</taxon>
        <taxon>Tracheophyta</taxon>
        <taxon>Spermatophyta</taxon>
        <taxon>Magnoliopsida</taxon>
        <taxon>eudicotyledons</taxon>
        <taxon>Gunneridae</taxon>
        <taxon>Pentapetalae</taxon>
        <taxon>asterids</taxon>
        <taxon>lamiids</taxon>
        <taxon>Solanales</taxon>
        <taxon>Convolvulaceae</taxon>
        <taxon>Cuscuteae</taxon>
        <taxon>Cuscuta</taxon>
        <taxon>Cuscuta subgen. Cuscuta</taxon>
    </lineage>
</organism>